<dbReference type="Proteomes" id="UP001152795">
    <property type="component" value="Unassembled WGS sequence"/>
</dbReference>
<evidence type="ECO:0000256" key="2">
    <source>
        <dbReference type="SAM" id="MobiDB-lite"/>
    </source>
</evidence>
<name>A0A6S7I458_PARCT</name>
<comment type="caution">
    <text evidence="3">The sequence shown here is derived from an EMBL/GenBank/DDBJ whole genome shotgun (WGS) entry which is preliminary data.</text>
</comment>
<sequence length="352" mass="41405">MAEQFSPRKVRFSSDIEDRYPPDKEDQHNVSTDGDIFNAELPRSDNRTEQNGKKTFDNNMLYHHTKLKRFSSNWLRNAKGGKNLDRRASFSINKRNESGIQRLEYELSNIKSRLFDNLQEYEDLKDSFPDKHFPSDWEPQAIRNLRSKVDRLNEKIEREKNKLKMKADDKEVAKMVESLLEHCGDENISDDSDPLKNFSLNEVVDDESQQRREIINDTRLIRKIDTIGHKQVVMVPEGLKTRQKKLFLAGEIPPRTHSERESSKAALHCALSRLPPLKKRVKARKFGKFLSDDDKKRTKDNIVVIPNRRRIANGRAFVHERQKEFVTFHKKRLHEMDVSFTRTAFESYTSTY</sequence>
<evidence type="ECO:0000313" key="4">
    <source>
        <dbReference type="Proteomes" id="UP001152795"/>
    </source>
</evidence>
<feature type="compositionally biased region" description="Basic and acidic residues" evidence="2">
    <location>
        <begin position="42"/>
        <end position="54"/>
    </location>
</feature>
<keyword evidence="1" id="KW-0175">Coiled coil</keyword>
<reference evidence="3" key="1">
    <citation type="submission" date="2020-04" db="EMBL/GenBank/DDBJ databases">
        <authorList>
            <person name="Alioto T."/>
            <person name="Alioto T."/>
            <person name="Gomez Garrido J."/>
        </authorList>
    </citation>
    <scope>NUCLEOTIDE SEQUENCE</scope>
    <source>
        <strain evidence="3">A484AB</strain>
    </source>
</reference>
<feature type="region of interest" description="Disordered" evidence="2">
    <location>
        <begin position="1"/>
        <end position="54"/>
    </location>
</feature>
<evidence type="ECO:0000313" key="3">
    <source>
        <dbReference type="EMBL" id="CAB4001172.1"/>
    </source>
</evidence>
<proteinExistence type="predicted"/>
<keyword evidence="4" id="KW-1185">Reference proteome</keyword>
<feature type="compositionally biased region" description="Basic and acidic residues" evidence="2">
    <location>
        <begin position="12"/>
        <end position="28"/>
    </location>
</feature>
<gene>
    <name evidence="3" type="ORF">PACLA_8A001267</name>
</gene>
<accession>A0A6S7I458</accession>
<organism evidence="3 4">
    <name type="scientific">Paramuricea clavata</name>
    <name type="common">Red gorgonian</name>
    <name type="synonym">Violescent sea-whip</name>
    <dbReference type="NCBI Taxonomy" id="317549"/>
    <lineage>
        <taxon>Eukaryota</taxon>
        <taxon>Metazoa</taxon>
        <taxon>Cnidaria</taxon>
        <taxon>Anthozoa</taxon>
        <taxon>Octocorallia</taxon>
        <taxon>Malacalcyonacea</taxon>
        <taxon>Plexauridae</taxon>
        <taxon>Paramuricea</taxon>
    </lineage>
</organism>
<evidence type="ECO:0000256" key="1">
    <source>
        <dbReference type="SAM" id="Coils"/>
    </source>
</evidence>
<protein>
    <submittedName>
        <fullName evidence="3">Uncharacterized protein</fullName>
    </submittedName>
</protein>
<dbReference type="AlphaFoldDB" id="A0A6S7I458"/>
<feature type="coiled-coil region" evidence="1">
    <location>
        <begin position="142"/>
        <end position="173"/>
    </location>
</feature>
<dbReference type="EMBL" id="CACRXK020004019">
    <property type="protein sequence ID" value="CAB4001172.1"/>
    <property type="molecule type" value="Genomic_DNA"/>
</dbReference>